<dbReference type="EC" id="3.4.21.53" evidence="9 10"/>
<dbReference type="InterPro" id="IPR008268">
    <property type="entry name" value="Peptidase_S16_AS"/>
</dbReference>
<evidence type="ECO:0000256" key="5">
    <source>
        <dbReference type="ARBA" id="ARBA00022801"/>
    </source>
</evidence>
<keyword evidence="7 9" id="KW-0067">ATP-binding</keyword>
<evidence type="ECO:0000256" key="4">
    <source>
        <dbReference type="ARBA" id="ARBA00022741"/>
    </source>
</evidence>
<evidence type="ECO:0000256" key="2">
    <source>
        <dbReference type="ARBA" id="ARBA00022490"/>
    </source>
</evidence>
<dbReference type="EMBL" id="FWEV01000324">
    <property type="protein sequence ID" value="SLM32633.1"/>
    <property type="molecule type" value="Genomic_DNA"/>
</dbReference>
<reference evidence="18 19" key="1">
    <citation type="submission" date="2017-03" db="EMBL/GenBank/DDBJ databases">
        <authorList>
            <person name="Afonso C.L."/>
            <person name="Miller P.J."/>
            <person name="Scott M.A."/>
            <person name="Spackman E."/>
            <person name="Goraichik I."/>
            <person name="Dimitrov K.M."/>
            <person name="Suarez D.L."/>
            <person name="Swayne D.E."/>
        </authorList>
    </citation>
    <scope>NUCLEOTIDE SEQUENCE [LARGE SCALE GENOMIC DNA]</scope>
    <source>
        <strain evidence="18">PRJEB14757</strain>
    </source>
</reference>
<dbReference type="InterPro" id="IPR027065">
    <property type="entry name" value="Lon_Prtase"/>
</dbReference>
<dbReference type="InterPro" id="IPR003111">
    <property type="entry name" value="Lon_prtase_N"/>
</dbReference>
<dbReference type="GO" id="GO:0005524">
    <property type="term" value="F:ATP binding"/>
    <property type="evidence" value="ECO:0007669"/>
    <property type="project" value="UniProtKB-UniRule"/>
</dbReference>
<evidence type="ECO:0000256" key="11">
    <source>
        <dbReference type="PIRSR" id="PIRSR001174-1"/>
    </source>
</evidence>
<feature type="active site" evidence="9 11">
    <location>
        <position position="689"/>
    </location>
</feature>
<evidence type="ECO:0000256" key="10">
    <source>
        <dbReference type="PIRNR" id="PIRNR001174"/>
    </source>
</evidence>
<name>A0A1W1HJK5_9BACT</name>
<dbReference type="Gene3D" id="1.10.8.60">
    <property type="match status" value="1"/>
</dbReference>
<gene>
    <name evidence="9 18" type="primary">lon</name>
    <name evidence="18" type="ORF">MTBBW1_790031</name>
</gene>
<evidence type="ECO:0000259" key="16">
    <source>
        <dbReference type="PROSITE" id="PS51786"/>
    </source>
</evidence>
<protein>
    <recommendedName>
        <fullName evidence="9 10">Lon protease</fullName>
        <ecNumber evidence="9 10">3.4.21.53</ecNumber>
    </recommendedName>
    <alternativeName>
        <fullName evidence="9">ATP-dependent protease La</fullName>
    </alternativeName>
</protein>
<evidence type="ECO:0000256" key="1">
    <source>
        <dbReference type="ARBA" id="ARBA00004496"/>
    </source>
</evidence>
<dbReference type="InterPro" id="IPR027543">
    <property type="entry name" value="Lon_bac"/>
</dbReference>
<dbReference type="PANTHER" id="PTHR10046">
    <property type="entry name" value="ATP DEPENDENT LON PROTEASE FAMILY MEMBER"/>
    <property type="match status" value="1"/>
</dbReference>
<evidence type="ECO:0000256" key="6">
    <source>
        <dbReference type="ARBA" id="ARBA00022825"/>
    </source>
</evidence>
<dbReference type="GO" id="GO:0043565">
    <property type="term" value="F:sequence-specific DNA binding"/>
    <property type="evidence" value="ECO:0007669"/>
    <property type="project" value="UniProtKB-UniRule"/>
</dbReference>
<comment type="similarity">
    <text evidence="9 10 13 14">Belongs to the peptidase S16 family.</text>
</comment>
<dbReference type="PROSITE" id="PS01046">
    <property type="entry name" value="LON_SER"/>
    <property type="match status" value="1"/>
</dbReference>
<dbReference type="CDD" id="cd19500">
    <property type="entry name" value="RecA-like_Lon"/>
    <property type="match status" value="1"/>
</dbReference>
<dbReference type="InterPro" id="IPR003593">
    <property type="entry name" value="AAA+_ATPase"/>
</dbReference>
<dbReference type="HAMAP" id="MF_01973">
    <property type="entry name" value="lon_bact"/>
    <property type="match status" value="1"/>
</dbReference>
<dbReference type="InterPro" id="IPR003959">
    <property type="entry name" value="ATPase_AAA_core"/>
</dbReference>
<dbReference type="Gene3D" id="3.30.230.10">
    <property type="match status" value="1"/>
</dbReference>
<keyword evidence="4 9" id="KW-0547">Nucleotide-binding</keyword>
<dbReference type="SUPFAM" id="SSF52540">
    <property type="entry name" value="P-loop containing nucleoside triphosphate hydrolases"/>
    <property type="match status" value="1"/>
</dbReference>
<dbReference type="GO" id="GO:0006515">
    <property type="term" value="P:protein quality control for misfolded or incompletely synthesized proteins"/>
    <property type="evidence" value="ECO:0007669"/>
    <property type="project" value="UniProtKB-UniRule"/>
</dbReference>
<dbReference type="STRING" id="1246637.MTBBW1_790031"/>
<dbReference type="GO" id="GO:0004176">
    <property type="term" value="F:ATP-dependent peptidase activity"/>
    <property type="evidence" value="ECO:0007669"/>
    <property type="project" value="UniProtKB-UniRule"/>
</dbReference>
<sequence>MNEIQTSVNVSPDHIPEILPLLPIVDTNLFPKMVLPLVIMQKEAIELIDECMAGNRILGLLLSKRSDIGSKHSSGDLYTVGTVAVILKMAKMEENRAQLLIQGLSRFEVKEYIDGKPYLQARIEVLESTNITNDKETLALMSNIVDQYEKIVHLSPGLPAEIAAMVKSIQEPDILADMVASTINAPILEKQNVIEMMDVKARLKKVTRLVNDQLEILEMGSKIQSQVKEDMDKRQREYYLRQQLKTIREELGETDDESVEIEEYRQKIKSEELPEAAAKEADRELKRLSRMHPSSSEYVVSSSYLDWLTSLPWNKKSEDKLDIKEARKILDQDHYGLEKPKKRVLEYLAVRKLKKDSKGPILCFFGPPGTGKTSLGRSIARALGRKFVRIALGGIRDEAEIRGHRRTYVGALPGRIIQEIRRAGTNNPVFMLDEIDKVSSSYHGDPSSALLEVLDPEQNDSFTDHYLDVPFDLRDVIFLTTANVLHTIPAPLRDRMEVLELTGYTEEEKLKIATRYLIPRQREANGLKTSNIRFTQGAVKEIISGYTRESGLRNLEREIGTVCRGVASKIAEEEAEMVSIGKKELHAYLGPVRNMQENGANITVPGVVVGLAWTPVGGDILFVEATAMKGSKGLILTGQLGDVMKESARTAMSYLRGNASTFNIEPEFFENHEIHIHVPAGAIPKDGPSAGVTMLTALASLVTGQVVKKKLAMTGEITLRGEVLPVGGIKEKVIAANRAGITELILPKWNEKDMEDIPDNIKDAMTFTFTDKMDVVVKNALDLKNFRKIEKSGNNGNNGNNRKSSEPSEPCKNQEEEEKSASVSPKV</sequence>
<dbReference type="PROSITE" id="PS51787">
    <property type="entry name" value="LON_N"/>
    <property type="match status" value="1"/>
</dbReference>
<dbReference type="SUPFAM" id="SSF88697">
    <property type="entry name" value="PUA domain-like"/>
    <property type="match status" value="1"/>
</dbReference>
<feature type="region of interest" description="Disordered" evidence="15">
    <location>
        <begin position="788"/>
        <end position="827"/>
    </location>
</feature>
<dbReference type="InterPro" id="IPR014721">
    <property type="entry name" value="Ribsml_uS5_D2-typ_fold_subgr"/>
</dbReference>
<dbReference type="AlphaFoldDB" id="A0A1W1HJK5"/>
<dbReference type="PRINTS" id="PR00830">
    <property type="entry name" value="ENDOLAPTASE"/>
</dbReference>
<comment type="subcellular location">
    <subcellularLocation>
        <location evidence="1 9 10">Cytoplasm</location>
    </subcellularLocation>
</comment>
<comment type="function">
    <text evidence="9">ATP-dependent serine protease that mediates the selective degradation of mutant and abnormal proteins as well as certain short-lived regulatory proteins. Required for cellular homeostasis and for survival from DNA damage and developmental changes induced by stress. Degrades polypeptides processively to yield small peptide fragments that are 5 to 10 amino acids long. Binds to DNA in a double-stranded, site-specific manner.</text>
</comment>
<dbReference type="InterPro" id="IPR004815">
    <property type="entry name" value="Lon_bac/euk-typ"/>
</dbReference>
<evidence type="ECO:0000256" key="14">
    <source>
        <dbReference type="RuleBase" id="RU000591"/>
    </source>
</evidence>
<organism evidence="18 19">
    <name type="scientific">Desulfamplus magnetovallimortis</name>
    <dbReference type="NCBI Taxonomy" id="1246637"/>
    <lineage>
        <taxon>Bacteria</taxon>
        <taxon>Pseudomonadati</taxon>
        <taxon>Thermodesulfobacteriota</taxon>
        <taxon>Desulfobacteria</taxon>
        <taxon>Desulfobacterales</taxon>
        <taxon>Desulfobacteraceae</taxon>
        <taxon>Desulfamplus</taxon>
    </lineage>
</organism>
<evidence type="ECO:0000256" key="3">
    <source>
        <dbReference type="ARBA" id="ARBA00022670"/>
    </source>
</evidence>
<keyword evidence="6 9" id="KW-0720">Serine protease</keyword>
<evidence type="ECO:0000256" key="9">
    <source>
        <dbReference type="HAMAP-Rule" id="MF_01973"/>
    </source>
</evidence>
<dbReference type="Gene3D" id="3.40.50.300">
    <property type="entry name" value="P-loop containing nucleotide triphosphate hydrolases"/>
    <property type="match status" value="1"/>
</dbReference>
<feature type="domain" description="Lon proteolytic" evidence="16">
    <location>
        <begin position="602"/>
        <end position="783"/>
    </location>
</feature>
<evidence type="ECO:0000256" key="7">
    <source>
        <dbReference type="ARBA" id="ARBA00022840"/>
    </source>
</evidence>
<evidence type="ECO:0000256" key="13">
    <source>
        <dbReference type="PROSITE-ProRule" id="PRU01122"/>
    </source>
</evidence>
<keyword evidence="19" id="KW-1185">Reference proteome</keyword>
<comment type="induction">
    <text evidence="9">By heat shock.</text>
</comment>
<feature type="domain" description="Lon N-terminal" evidence="17">
    <location>
        <begin position="19"/>
        <end position="214"/>
    </location>
</feature>
<dbReference type="InterPro" id="IPR008269">
    <property type="entry name" value="Lon_proteolytic"/>
</dbReference>
<evidence type="ECO:0000313" key="18">
    <source>
        <dbReference type="EMBL" id="SLM32633.1"/>
    </source>
</evidence>
<dbReference type="Gene3D" id="1.20.58.1480">
    <property type="match status" value="1"/>
</dbReference>
<evidence type="ECO:0000256" key="15">
    <source>
        <dbReference type="SAM" id="MobiDB-lite"/>
    </source>
</evidence>
<dbReference type="InterPro" id="IPR015947">
    <property type="entry name" value="PUA-like_sf"/>
</dbReference>
<dbReference type="InterPro" id="IPR027417">
    <property type="entry name" value="P-loop_NTPase"/>
</dbReference>
<dbReference type="GO" id="GO:0034605">
    <property type="term" value="P:cellular response to heat"/>
    <property type="evidence" value="ECO:0007669"/>
    <property type="project" value="UniProtKB-UniRule"/>
</dbReference>
<keyword evidence="2 9" id="KW-0963">Cytoplasm</keyword>
<dbReference type="Pfam" id="PF22667">
    <property type="entry name" value="Lon_lid"/>
    <property type="match status" value="1"/>
</dbReference>
<dbReference type="InterPro" id="IPR054594">
    <property type="entry name" value="Lon_lid"/>
</dbReference>
<dbReference type="InterPro" id="IPR046336">
    <property type="entry name" value="Lon_prtase_N_sf"/>
</dbReference>
<dbReference type="GO" id="GO:0005737">
    <property type="term" value="C:cytoplasm"/>
    <property type="evidence" value="ECO:0007669"/>
    <property type="project" value="UniProtKB-SubCell"/>
</dbReference>
<evidence type="ECO:0000259" key="17">
    <source>
        <dbReference type="PROSITE" id="PS51787"/>
    </source>
</evidence>
<dbReference type="Pfam" id="PF02190">
    <property type="entry name" value="LON_substr_bdg"/>
    <property type="match status" value="1"/>
</dbReference>
<dbReference type="InterPro" id="IPR020568">
    <property type="entry name" value="Ribosomal_Su5_D2-typ_SF"/>
</dbReference>
<dbReference type="Proteomes" id="UP000191931">
    <property type="component" value="Unassembled WGS sequence"/>
</dbReference>
<feature type="binding site" evidence="9 12">
    <location>
        <begin position="366"/>
        <end position="373"/>
    </location>
    <ligand>
        <name>ATP</name>
        <dbReference type="ChEBI" id="CHEBI:30616"/>
    </ligand>
</feature>
<dbReference type="SUPFAM" id="SSF54211">
    <property type="entry name" value="Ribosomal protein S5 domain 2-like"/>
    <property type="match status" value="1"/>
</dbReference>
<comment type="subunit">
    <text evidence="9 10">Homohexamer. Organized in a ring with a central cavity.</text>
</comment>
<keyword evidence="3 9" id="KW-0645">Protease</keyword>
<dbReference type="Gene3D" id="2.30.130.40">
    <property type="entry name" value="LON domain-like"/>
    <property type="match status" value="1"/>
</dbReference>
<feature type="active site" evidence="9 11">
    <location>
        <position position="732"/>
    </location>
</feature>
<dbReference type="OrthoDB" id="9803599at2"/>
<dbReference type="SMART" id="SM00464">
    <property type="entry name" value="LON"/>
    <property type="match status" value="1"/>
</dbReference>
<keyword evidence="5 9" id="KW-0378">Hydrolase</keyword>
<accession>A0A1W1HJK5</accession>
<evidence type="ECO:0000256" key="12">
    <source>
        <dbReference type="PIRSR" id="PIRSR001174-2"/>
    </source>
</evidence>
<keyword evidence="8 9" id="KW-0346">Stress response</keyword>
<dbReference type="FunFam" id="3.40.50.300:FF:000382">
    <property type="entry name" value="Lon protease homolog 2, peroxisomal"/>
    <property type="match status" value="1"/>
</dbReference>
<dbReference type="Pfam" id="PF05362">
    <property type="entry name" value="Lon_C"/>
    <property type="match status" value="1"/>
</dbReference>
<dbReference type="Pfam" id="PF00004">
    <property type="entry name" value="AAA"/>
    <property type="match status" value="1"/>
</dbReference>
<comment type="catalytic activity">
    <reaction evidence="9 10 13">
        <text>Hydrolysis of proteins in presence of ATP.</text>
        <dbReference type="EC" id="3.4.21.53"/>
    </reaction>
</comment>
<evidence type="ECO:0000256" key="8">
    <source>
        <dbReference type="ARBA" id="ARBA00023016"/>
    </source>
</evidence>
<dbReference type="PIRSF" id="PIRSF001174">
    <property type="entry name" value="Lon_proteas"/>
    <property type="match status" value="1"/>
</dbReference>
<dbReference type="NCBIfam" id="TIGR00763">
    <property type="entry name" value="lon"/>
    <property type="match status" value="1"/>
</dbReference>
<dbReference type="SMART" id="SM00382">
    <property type="entry name" value="AAA"/>
    <property type="match status" value="1"/>
</dbReference>
<proteinExistence type="evidence at transcript level"/>
<dbReference type="FunFam" id="1.20.5.5270:FF:000002">
    <property type="entry name" value="Lon protease homolog"/>
    <property type="match status" value="1"/>
</dbReference>
<dbReference type="Gene3D" id="1.20.5.5270">
    <property type="match status" value="1"/>
</dbReference>
<dbReference type="RefSeq" id="WP_080802663.1">
    <property type="nucleotide sequence ID" value="NZ_LT828543.1"/>
</dbReference>
<dbReference type="PROSITE" id="PS51786">
    <property type="entry name" value="LON_PROTEOLYTIC"/>
    <property type="match status" value="1"/>
</dbReference>
<evidence type="ECO:0000313" key="19">
    <source>
        <dbReference type="Proteomes" id="UP000191931"/>
    </source>
</evidence>
<dbReference type="GO" id="GO:0016887">
    <property type="term" value="F:ATP hydrolysis activity"/>
    <property type="evidence" value="ECO:0007669"/>
    <property type="project" value="UniProtKB-UniRule"/>
</dbReference>
<dbReference type="GO" id="GO:0004252">
    <property type="term" value="F:serine-type endopeptidase activity"/>
    <property type="evidence" value="ECO:0007669"/>
    <property type="project" value="UniProtKB-UniRule"/>
</dbReference>